<dbReference type="GO" id="GO:0016787">
    <property type="term" value="F:hydrolase activity"/>
    <property type="evidence" value="ECO:0007669"/>
    <property type="project" value="UniProtKB-KW"/>
</dbReference>
<dbReference type="Pfam" id="PF00561">
    <property type="entry name" value="Abhydrolase_1"/>
    <property type="match status" value="1"/>
</dbReference>
<sequence length="280" mass="29993">MATFTAPDGTTLAYRVTGSGDPLVCLPGGPMRASAYLGDLGGLSAHRSLIVLDARGTGESERPADPATYRCDRQVGDVEALRRHLGLDRMDLLAHSAAGNLAIQYAARFPERIARLALITPNGRAVGLPSSDDDYRASALLRKDQPWGPAMIAALDAVLAGEAEEEDWEAIHPLFYGRWNDTARAHAATDARQRNEEAAELFHSEGAYDPVGTRADLVALEAPVLVLAGELDGGPSPRRAAEIAEVFSNGTCVVQHGAGHYPWLDDATRFVRIVERFLAG</sequence>
<dbReference type="RefSeq" id="WP_354640230.1">
    <property type="nucleotide sequence ID" value="NZ_CP159872.1"/>
</dbReference>
<reference evidence="2" key="1">
    <citation type="submission" date="2024-06" db="EMBL/GenBank/DDBJ databases">
        <title>The genome sequences of Kitasatospora sp. strain HUAS MG31.</title>
        <authorList>
            <person name="Mo P."/>
        </authorList>
    </citation>
    <scope>NUCLEOTIDE SEQUENCE</scope>
    <source>
        <strain evidence="2">HUAS MG31</strain>
    </source>
</reference>
<name>A0AAU8JT47_9ACTN</name>
<dbReference type="EMBL" id="CP159872">
    <property type="protein sequence ID" value="XCM79513.1"/>
    <property type="molecule type" value="Genomic_DNA"/>
</dbReference>
<evidence type="ECO:0000259" key="1">
    <source>
        <dbReference type="Pfam" id="PF00561"/>
    </source>
</evidence>
<dbReference type="AlphaFoldDB" id="A0AAU8JT47"/>
<dbReference type="InterPro" id="IPR029058">
    <property type="entry name" value="AB_hydrolase_fold"/>
</dbReference>
<protein>
    <submittedName>
        <fullName evidence="2">Alpha/beta hydrolase</fullName>
    </submittedName>
</protein>
<dbReference type="KEGG" id="kcm:ABWK59_11510"/>
<dbReference type="PANTHER" id="PTHR43798:SF27">
    <property type="entry name" value="HYDROLASE ALPHA_BETA HYDROLASE FOLD FAMILY"/>
    <property type="match status" value="1"/>
</dbReference>
<dbReference type="PRINTS" id="PR00111">
    <property type="entry name" value="ABHYDROLASE"/>
</dbReference>
<evidence type="ECO:0000313" key="2">
    <source>
        <dbReference type="EMBL" id="XCM79513.1"/>
    </source>
</evidence>
<organism evidence="2">
    <name type="scientific">Kitasatospora camelliae</name>
    <dbReference type="NCBI Taxonomy" id="3156397"/>
    <lineage>
        <taxon>Bacteria</taxon>
        <taxon>Bacillati</taxon>
        <taxon>Actinomycetota</taxon>
        <taxon>Actinomycetes</taxon>
        <taxon>Kitasatosporales</taxon>
        <taxon>Streptomycetaceae</taxon>
        <taxon>Kitasatospora</taxon>
    </lineage>
</organism>
<gene>
    <name evidence="2" type="ORF">ABWK59_11510</name>
</gene>
<dbReference type="SUPFAM" id="SSF53474">
    <property type="entry name" value="alpha/beta-Hydrolases"/>
    <property type="match status" value="1"/>
</dbReference>
<feature type="domain" description="AB hydrolase-1" evidence="1">
    <location>
        <begin position="22"/>
        <end position="266"/>
    </location>
</feature>
<dbReference type="GO" id="GO:0016020">
    <property type="term" value="C:membrane"/>
    <property type="evidence" value="ECO:0007669"/>
    <property type="project" value="TreeGrafter"/>
</dbReference>
<dbReference type="InterPro" id="IPR050266">
    <property type="entry name" value="AB_hydrolase_sf"/>
</dbReference>
<accession>A0AAU8JT47</accession>
<dbReference type="Gene3D" id="3.40.50.1820">
    <property type="entry name" value="alpha/beta hydrolase"/>
    <property type="match status" value="1"/>
</dbReference>
<dbReference type="PANTHER" id="PTHR43798">
    <property type="entry name" value="MONOACYLGLYCEROL LIPASE"/>
    <property type="match status" value="1"/>
</dbReference>
<dbReference type="InterPro" id="IPR000073">
    <property type="entry name" value="AB_hydrolase_1"/>
</dbReference>
<keyword evidence="2" id="KW-0378">Hydrolase</keyword>
<proteinExistence type="predicted"/>